<dbReference type="KEGG" id="pbap:Pla133_27900"/>
<organism evidence="1 2">
    <name type="scientific">Engelhardtia mirabilis</name>
    <dbReference type="NCBI Taxonomy" id="2528011"/>
    <lineage>
        <taxon>Bacteria</taxon>
        <taxon>Pseudomonadati</taxon>
        <taxon>Planctomycetota</taxon>
        <taxon>Planctomycetia</taxon>
        <taxon>Planctomycetia incertae sedis</taxon>
        <taxon>Engelhardtia</taxon>
    </lineage>
</organism>
<dbReference type="Proteomes" id="UP000316921">
    <property type="component" value="Chromosome"/>
</dbReference>
<gene>
    <name evidence="1" type="ORF">Pla133_27900</name>
</gene>
<sequence>MALTQVGDVIVPDIFTDYLQLESALNSRFLGSGIVATDALLNNLIRGGGATFDVPFWNAIPQGDSTPGGDTTTAITAQKVTAGKQIGVRLERNAAWQAADIVSILAGDDPLGVISRQGGRYWGLDQDKVLIAVAKGILAAEAASRNPETSATEVIWQEGTAGDALGTAPSATDLFSENTIPNAFAATVGDASDAFDTIAMHSIVYHSLTKQNLITFRPFGEQNIELPTFLGKRVIFTDAMPTAADNARTLYTSVMFRSGAIGYGEAPMTMPLEIEREALQGNGAGISTIVSRRQFMFHPGGYRWDSPANAANQSTPNNTILQTSTSWTRVVETKLASMIFIQTNG</sequence>
<protein>
    <recommendedName>
        <fullName evidence="3">Major capsid protein</fullName>
    </recommendedName>
</protein>
<evidence type="ECO:0000313" key="2">
    <source>
        <dbReference type="Proteomes" id="UP000316921"/>
    </source>
</evidence>
<proteinExistence type="predicted"/>
<accession>A0A518BL51</accession>
<keyword evidence="2" id="KW-1185">Reference proteome</keyword>
<dbReference type="InterPro" id="IPR045404">
    <property type="entry name" value="Gp13-like"/>
</dbReference>
<dbReference type="AlphaFoldDB" id="A0A518BL51"/>
<evidence type="ECO:0000313" key="1">
    <source>
        <dbReference type="EMBL" id="QDU67702.1"/>
    </source>
</evidence>
<dbReference type="Pfam" id="PF20036">
    <property type="entry name" value="Gp13-like"/>
    <property type="match status" value="1"/>
</dbReference>
<evidence type="ECO:0008006" key="3">
    <source>
        <dbReference type="Google" id="ProtNLM"/>
    </source>
</evidence>
<reference evidence="1 2" key="1">
    <citation type="submission" date="2019-02" db="EMBL/GenBank/DDBJ databases">
        <title>Deep-cultivation of Planctomycetes and their phenomic and genomic characterization uncovers novel biology.</title>
        <authorList>
            <person name="Wiegand S."/>
            <person name="Jogler M."/>
            <person name="Boedeker C."/>
            <person name="Pinto D."/>
            <person name="Vollmers J."/>
            <person name="Rivas-Marin E."/>
            <person name="Kohn T."/>
            <person name="Peeters S.H."/>
            <person name="Heuer A."/>
            <person name="Rast P."/>
            <person name="Oberbeckmann S."/>
            <person name="Bunk B."/>
            <person name="Jeske O."/>
            <person name="Meyerdierks A."/>
            <person name="Storesund J.E."/>
            <person name="Kallscheuer N."/>
            <person name="Luecker S."/>
            <person name="Lage O.M."/>
            <person name="Pohl T."/>
            <person name="Merkel B.J."/>
            <person name="Hornburger P."/>
            <person name="Mueller R.-W."/>
            <person name="Bruemmer F."/>
            <person name="Labrenz M."/>
            <person name="Spormann A.M."/>
            <person name="Op den Camp H."/>
            <person name="Overmann J."/>
            <person name="Amann R."/>
            <person name="Jetten M.S.M."/>
            <person name="Mascher T."/>
            <person name="Medema M.H."/>
            <person name="Devos D.P."/>
            <person name="Kaster A.-K."/>
            <person name="Ovreas L."/>
            <person name="Rohde M."/>
            <person name="Galperin M.Y."/>
            <person name="Jogler C."/>
        </authorList>
    </citation>
    <scope>NUCLEOTIDE SEQUENCE [LARGE SCALE GENOMIC DNA]</scope>
    <source>
        <strain evidence="1 2">Pla133</strain>
    </source>
</reference>
<dbReference type="EMBL" id="CP036287">
    <property type="protein sequence ID" value="QDU67702.1"/>
    <property type="molecule type" value="Genomic_DNA"/>
</dbReference>
<dbReference type="RefSeq" id="WP_145066078.1">
    <property type="nucleotide sequence ID" value="NZ_CP036287.1"/>
</dbReference>
<name>A0A518BL51_9BACT</name>